<gene>
    <name evidence="3" type="primary">LOC107066489</name>
</gene>
<feature type="domain" description="BRISC complex subunit FAM175B helical" evidence="1">
    <location>
        <begin position="201"/>
        <end position="262"/>
    </location>
</feature>
<evidence type="ECO:0000259" key="1">
    <source>
        <dbReference type="Pfam" id="PF22299"/>
    </source>
</evidence>
<dbReference type="InterPro" id="IPR023238">
    <property type="entry name" value="FAM175"/>
</dbReference>
<dbReference type="PRINTS" id="PR02051">
    <property type="entry name" value="PROTEINF175"/>
</dbReference>
<dbReference type="InterPro" id="IPR055064">
    <property type="entry name" value="BRISC_FAM175B_helical"/>
</dbReference>
<dbReference type="PANTHER" id="PTHR31728:SF5">
    <property type="entry name" value="OS07G0540200 PROTEIN"/>
    <property type="match status" value="1"/>
</dbReference>
<name>A0ABM1I8U4_POLDO</name>
<proteinExistence type="predicted"/>
<evidence type="ECO:0000313" key="2">
    <source>
        <dbReference type="Proteomes" id="UP000694924"/>
    </source>
</evidence>
<dbReference type="Pfam" id="PF21125">
    <property type="entry name" value="MPN_2A_DUB_like"/>
    <property type="match status" value="1"/>
</dbReference>
<dbReference type="Proteomes" id="UP000694924">
    <property type="component" value="Unplaced"/>
</dbReference>
<dbReference type="GeneID" id="107066489"/>
<dbReference type="RefSeq" id="XP_015176631.1">
    <property type="nucleotide sequence ID" value="XM_015321145.1"/>
</dbReference>
<dbReference type="PANTHER" id="PTHR31728">
    <property type="entry name" value="ABRAXAS FAMILY MEMBER"/>
    <property type="match status" value="1"/>
</dbReference>
<protein>
    <submittedName>
        <fullName evidence="3">BRCA1-A complex subunit Abraxas-like isoform X1</fullName>
    </submittedName>
</protein>
<reference evidence="3" key="1">
    <citation type="submission" date="2025-08" db="UniProtKB">
        <authorList>
            <consortium name="RefSeq"/>
        </authorList>
    </citation>
    <scope>IDENTIFICATION</scope>
    <source>
        <tissue evidence="3">Whole body</tissue>
    </source>
</reference>
<evidence type="ECO:0000313" key="3">
    <source>
        <dbReference type="RefSeq" id="XP_015176631.1"/>
    </source>
</evidence>
<keyword evidence="2" id="KW-1185">Reference proteome</keyword>
<sequence length="468" mass="52915">MADDGLLVTISGAALSLLLYENVRNVGDQMGFLLGEIVEYIVKKVTDSDNQVDTVKRRINIETVVTCSMPDILHDSSCRIDKEKLKDFLSHKSKQVIGWFRFRHNLSLVPTLRDKLLHKQFASYFSSSHGYKEDFFVTCLLSSSVSNANGTHKFRHVLLRRRRGTFEPISLKISSLGDGRSPLDGSDYKLTPKTRSVKEVDTFTKIIQSLKLNLTQTSSVESATLIEKEAEKYLSTLISKVCESDREVYELEKQITELRTKIRLQNLAQTQVTCNTDTTELNHEIDKNSGYEENNLLAGKVDVPDKIYEEDQLNKYQSLTDESSDNRPSSTRTVLAESISKEKLKIGLNADVENSKTRDKFTTNIVSDAKLDMIGKKNQCSINMISEISRQPINMGEQIESGVGRGTPNYGKIKRGSALRHNSERKIAESFEKSSIKNIVENQHSPVYEETLKRNIDVRNFSDASDTH</sequence>
<dbReference type="CDD" id="cd23525">
    <property type="entry name" value="Abraxas_2_insects"/>
    <property type="match status" value="1"/>
</dbReference>
<dbReference type="Pfam" id="PF22299">
    <property type="entry name" value="BRISC_FAM175B_helical"/>
    <property type="match status" value="1"/>
</dbReference>
<organism evidence="2 3">
    <name type="scientific">Polistes dominula</name>
    <name type="common">European paper wasp</name>
    <name type="synonym">Vespa dominula</name>
    <dbReference type="NCBI Taxonomy" id="743375"/>
    <lineage>
        <taxon>Eukaryota</taxon>
        <taxon>Metazoa</taxon>
        <taxon>Ecdysozoa</taxon>
        <taxon>Arthropoda</taxon>
        <taxon>Hexapoda</taxon>
        <taxon>Insecta</taxon>
        <taxon>Pterygota</taxon>
        <taxon>Neoptera</taxon>
        <taxon>Endopterygota</taxon>
        <taxon>Hymenoptera</taxon>
        <taxon>Apocrita</taxon>
        <taxon>Aculeata</taxon>
        <taxon>Vespoidea</taxon>
        <taxon>Vespidae</taxon>
        <taxon>Polistinae</taxon>
        <taxon>Polistini</taxon>
        <taxon>Polistes</taxon>
    </lineage>
</organism>
<accession>A0ABM1I8U4</accession>